<sequence>MSTTTTTTTTTTMTTTMTTTTTTTTTMTTMRKDKNIPVWNKYSQFCSSIKRRRKPCRPPFSMGQLRPSSKQSFIVRISGCPNFTKNENANDLMDHRRRMVLEYWKISVATKMTIESTVCSVVKGLAQFQCWTWEPLPPLRDVAPVIYQIIVKPIMLLSYLTIIDGLTTTISVMSDTLWKTPLGFSCLEYLISVEHPFVRANNLPEVARGYQNFAVVKLQRGVEEDG</sequence>
<evidence type="ECO:0000313" key="2">
    <source>
        <dbReference type="Proteomes" id="UP000617340"/>
    </source>
</evidence>
<comment type="caution">
    <text evidence="1">The sequence shown here is derived from an EMBL/GenBank/DDBJ whole genome shotgun (WGS) entry which is preliminary data.</text>
</comment>
<dbReference type="Proteomes" id="UP000617340">
    <property type="component" value="Unassembled WGS sequence"/>
</dbReference>
<proteinExistence type="predicted"/>
<accession>A0A834U2M0</accession>
<organism evidence="1 2">
    <name type="scientific">Vespula germanica</name>
    <name type="common">German yellow jacket</name>
    <name type="synonym">Paravespula germanica</name>
    <dbReference type="NCBI Taxonomy" id="30212"/>
    <lineage>
        <taxon>Eukaryota</taxon>
        <taxon>Metazoa</taxon>
        <taxon>Ecdysozoa</taxon>
        <taxon>Arthropoda</taxon>
        <taxon>Hexapoda</taxon>
        <taxon>Insecta</taxon>
        <taxon>Pterygota</taxon>
        <taxon>Neoptera</taxon>
        <taxon>Endopterygota</taxon>
        <taxon>Hymenoptera</taxon>
        <taxon>Apocrita</taxon>
        <taxon>Aculeata</taxon>
        <taxon>Vespoidea</taxon>
        <taxon>Vespidae</taxon>
        <taxon>Vespinae</taxon>
        <taxon>Vespula</taxon>
    </lineage>
</organism>
<name>A0A834U2M0_VESGE</name>
<evidence type="ECO:0000313" key="1">
    <source>
        <dbReference type="EMBL" id="KAF7414644.1"/>
    </source>
</evidence>
<gene>
    <name evidence="1" type="ORF">HZH68_003133</name>
</gene>
<dbReference type="EMBL" id="JACSDZ010000002">
    <property type="protein sequence ID" value="KAF7414644.1"/>
    <property type="molecule type" value="Genomic_DNA"/>
</dbReference>
<dbReference type="AlphaFoldDB" id="A0A834U2M0"/>
<reference evidence="1" key="1">
    <citation type="journal article" date="2020" name="G3 (Bethesda)">
        <title>High-Quality Assemblies for Three Invasive Social Wasps from the &lt;i&gt;Vespula&lt;/i&gt; Genus.</title>
        <authorList>
            <person name="Harrop T.W.R."/>
            <person name="Guhlin J."/>
            <person name="McLaughlin G.M."/>
            <person name="Permina E."/>
            <person name="Stockwell P."/>
            <person name="Gilligan J."/>
            <person name="Le Lec M.F."/>
            <person name="Gruber M.A.M."/>
            <person name="Quinn O."/>
            <person name="Lovegrove M."/>
            <person name="Duncan E.J."/>
            <person name="Remnant E.J."/>
            <person name="Van Eeckhoven J."/>
            <person name="Graham B."/>
            <person name="Knapp R.A."/>
            <person name="Langford K.W."/>
            <person name="Kronenberg Z."/>
            <person name="Press M.O."/>
            <person name="Eacker S.M."/>
            <person name="Wilson-Rankin E.E."/>
            <person name="Purcell J."/>
            <person name="Lester P.J."/>
            <person name="Dearden P.K."/>
        </authorList>
    </citation>
    <scope>NUCLEOTIDE SEQUENCE</scope>
    <source>
        <strain evidence="1">Linc-1</strain>
    </source>
</reference>
<protein>
    <submittedName>
        <fullName evidence="1">Uncharacterized protein</fullName>
    </submittedName>
</protein>
<keyword evidence="2" id="KW-1185">Reference proteome</keyword>